<dbReference type="Proteomes" id="UP000639643">
    <property type="component" value="Unassembled WGS sequence"/>
</dbReference>
<dbReference type="CDD" id="cd00067">
    <property type="entry name" value="GAL4"/>
    <property type="match status" value="1"/>
</dbReference>
<organism evidence="5 6">
    <name type="scientific">Colletotrichum musicola</name>
    <dbReference type="NCBI Taxonomy" id="2175873"/>
    <lineage>
        <taxon>Eukaryota</taxon>
        <taxon>Fungi</taxon>
        <taxon>Dikarya</taxon>
        <taxon>Ascomycota</taxon>
        <taxon>Pezizomycotina</taxon>
        <taxon>Sordariomycetes</taxon>
        <taxon>Hypocreomycetidae</taxon>
        <taxon>Glomerellales</taxon>
        <taxon>Glomerellaceae</taxon>
        <taxon>Colletotrichum</taxon>
        <taxon>Colletotrichum orchidearum species complex</taxon>
    </lineage>
</organism>
<dbReference type="GO" id="GO:0003677">
    <property type="term" value="F:DNA binding"/>
    <property type="evidence" value="ECO:0007669"/>
    <property type="project" value="InterPro"/>
</dbReference>
<dbReference type="PANTHER" id="PTHR46910:SF25">
    <property type="entry name" value="ABC-TRANSPORTER-REGULATING TRANSCRIPTION FACTOR"/>
    <property type="match status" value="1"/>
</dbReference>
<dbReference type="InterPro" id="IPR036864">
    <property type="entry name" value="Zn2-C6_fun-type_DNA-bd_sf"/>
</dbReference>
<dbReference type="CDD" id="cd12148">
    <property type="entry name" value="fungal_TF_MHR"/>
    <property type="match status" value="1"/>
</dbReference>
<evidence type="ECO:0000256" key="2">
    <source>
        <dbReference type="ARBA" id="ARBA00023242"/>
    </source>
</evidence>
<dbReference type="Pfam" id="PF00172">
    <property type="entry name" value="Zn_clus"/>
    <property type="match status" value="1"/>
</dbReference>
<dbReference type="Gene3D" id="4.10.240.10">
    <property type="entry name" value="Zn(2)-C6 fungal-type DNA-binding domain"/>
    <property type="match status" value="1"/>
</dbReference>
<dbReference type="EMBL" id="WIGM01000211">
    <property type="protein sequence ID" value="KAF6833702.1"/>
    <property type="molecule type" value="Genomic_DNA"/>
</dbReference>
<dbReference type="InterPro" id="IPR050987">
    <property type="entry name" value="AtrR-like"/>
</dbReference>
<feature type="region of interest" description="Disordered" evidence="3">
    <location>
        <begin position="1"/>
        <end position="23"/>
    </location>
</feature>
<reference evidence="5" key="1">
    <citation type="journal article" date="2020" name="Phytopathology">
        <title>Genome Sequence Resources of Colletotrichum truncatum, C. plurivorum, C. musicola, and C. sojae: Four Species Pathogenic to Soybean (Glycine max).</title>
        <authorList>
            <person name="Rogerio F."/>
            <person name="Boufleur T.R."/>
            <person name="Ciampi-Guillardi M."/>
            <person name="Sukno S.A."/>
            <person name="Thon M.R."/>
            <person name="Massola Junior N.S."/>
            <person name="Baroncelli R."/>
        </authorList>
    </citation>
    <scope>NUCLEOTIDE SEQUENCE</scope>
    <source>
        <strain evidence="5">LFN0074</strain>
    </source>
</reference>
<dbReference type="PANTHER" id="PTHR46910">
    <property type="entry name" value="TRANSCRIPTION FACTOR PDR1"/>
    <property type="match status" value="1"/>
</dbReference>
<dbReference type="Pfam" id="PF04082">
    <property type="entry name" value="Fungal_trans"/>
    <property type="match status" value="1"/>
</dbReference>
<dbReference type="SMART" id="SM00066">
    <property type="entry name" value="GAL4"/>
    <property type="match status" value="1"/>
</dbReference>
<dbReference type="GO" id="GO:0008270">
    <property type="term" value="F:zinc ion binding"/>
    <property type="evidence" value="ECO:0007669"/>
    <property type="project" value="InterPro"/>
</dbReference>
<protein>
    <recommendedName>
        <fullName evidence="4">Zn(2)-C6 fungal-type domain-containing protein</fullName>
    </recommendedName>
</protein>
<feature type="domain" description="Zn(2)-C6 fungal-type" evidence="4">
    <location>
        <begin position="22"/>
        <end position="54"/>
    </location>
</feature>
<evidence type="ECO:0000259" key="4">
    <source>
        <dbReference type="PROSITE" id="PS50048"/>
    </source>
</evidence>
<dbReference type="InterPro" id="IPR001138">
    <property type="entry name" value="Zn2Cys6_DnaBD"/>
</dbReference>
<gene>
    <name evidence="5" type="ORF">CMUS01_06449</name>
</gene>
<keyword evidence="2" id="KW-0539">Nucleus</keyword>
<dbReference type="SUPFAM" id="SSF57701">
    <property type="entry name" value="Zn2/Cys6 DNA-binding domain"/>
    <property type="match status" value="1"/>
</dbReference>
<dbReference type="PROSITE" id="PS00463">
    <property type="entry name" value="ZN2_CY6_FUNGAL_1"/>
    <property type="match status" value="1"/>
</dbReference>
<dbReference type="GO" id="GO:0006351">
    <property type="term" value="P:DNA-templated transcription"/>
    <property type="evidence" value="ECO:0007669"/>
    <property type="project" value="InterPro"/>
</dbReference>
<dbReference type="InterPro" id="IPR007219">
    <property type="entry name" value="XnlR_reg_dom"/>
</dbReference>
<evidence type="ECO:0000256" key="3">
    <source>
        <dbReference type="SAM" id="MobiDB-lite"/>
    </source>
</evidence>
<sequence>MVEKPVSSPSPGPPGTTRTHKSCDACKARKVRCPGSGLPGPCANCVRRKTNCHFSVKRLAHRRNVAGQLLPTNYSSASNQAPSAPDAKAVLDLSITDVKQQPNNSSPPPKSPPHRIQDLHVDRVLARAQRPRSAGRKTAEDVIFVPRNGIFGGRNSLSFFSDSRLLSLSTRLRNNKVNELVGRISTVVNGRLRRGDATTTTRRIQQPESVTDRSKVALYIRHYFERVHPLFPFLDKTSFETTVSSSNFPDLLSRSKQWSCLYHTVLALGAQYCDGGSFEAGKGESWRLFSVALGMFSDLLLLPDSLTTLQALTAMSVYGLGICGLAVEPVIMSEAARRAQSMSSNTFTGSAAHAYQKAFWILYAIEKITSFHFGRSSGFVDNDIFFPIPVVPEACIGDFNWFLHLVRFGRLLSRAYSSLFAVGVSGNSNSYYLDVIRQLTDELEEWRSSMPDTGFRPGGAVRPQAVPGPVARSLCLIVHYLYNSLLLTLSRTTLVYLSNSDEDTVVSGRKNASLKAILGASRSILELTTMIEVEPYTVTWVIAGIPITALFVLFDIVIHDPRQPDTASNLALLDMVAGHFSRIEYASGGTLPGSLIAEFAKIARDYVNSVSHTDFGTAHNPIQSSINLQQSSSLGAGNDPARDTDMPTDMSNAFPNQNMVINSMPTSFAEFSLDNSLDQLTPGALMGTDVMGIFSYFLPDLDPMFYQGLNEEYDFLQDAPTTTNTQT</sequence>
<evidence type="ECO:0000256" key="1">
    <source>
        <dbReference type="ARBA" id="ARBA00022723"/>
    </source>
</evidence>
<dbReference type="AlphaFoldDB" id="A0A8H6NHD9"/>
<dbReference type="OrthoDB" id="39175at2759"/>
<evidence type="ECO:0000313" key="5">
    <source>
        <dbReference type="EMBL" id="KAF6833702.1"/>
    </source>
</evidence>
<proteinExistence type="predicted"/>
<evidence type="ECO:0000313" key="6">
    <source>
        <dbReference type="Proteomes" id="UP000639643"/>
    </source>
</evidence>
<keyword evidence="6" id="KW-1185">Reference proteome</keyword>
<keyword evidence="1" id="KW-0479">Metal-binding</keyword>
<comment type="caution">
    <text evidence="5">The sequence shown here is derived from an EMBL/GenBank/DDBJ whole genome shotgun (WGS) entry which is preliminary data.</text>
</comment>
<dbReference type="GO" id="GO:0000981">
    <property type="term" value="F:DNA-binding transcription factor activity, RNA polymerase II-specific"/>
    <property type="evidence" value="ECO:0007669"/>
    <property type="project" value="InterPro"/>
</dbReference>
<name>A0A8H6NHD9_9PEZI</name>
<accession>A0A8H6NHD9</accession>
<dbReference type="PROSITE" id="PS50048">
    <property type="entry name" value="ZN2_CY6_FUNGAL_2"/>
    <property type="match status" value="1"/>
</dbReference>